<sequence>MQTSYRLSGSPCFSGSSSCSTCSRCPVVEEDPIFYERETIHRSLGEEDGPFMMGRSPYGNPYGTPYPPMMGSPYGSTPMNAQGFNNSGSNYPSYNYYSRPRYSPTGAATPYYNQQGSSNAPMTRMGSLGSPYGYTVSPNSGYQPGANVFRNLGVFDEPEMMEEPWMPFFPPERIFF</sequence>
<gene>
    <name evidence="1" type="ORF">EMH_0095190</name>
</gene>
<keyword evidence="2" id="KW-1185">Reference proteome</keyword>
<protein>
    <submittedName>
        <fullName evidence="1">Uncharacterized protein</fullName>
    </submittedName>
</protein>
<dbReference type="RefSeq" id="XP_013357657.1">
    <property type="nucleotide sequence ID" value="XM_013502203.1"/>
</dbReference>
<accession>U6KAN5</accession>
<reference evidence="1" key="2">
    <citation type="submission" date="2013-10" db="EMBL/GenBank/DDBJ databases">
        <authorList>
            <person name="Aslett M."/>
        </authorList>
    </citation>
    <scope>NUCLEOTIDE SEQUENCE [LARGE SCALE GENOMIC DNA]</scope>
    <source>
        <strain evidence="1">Houghton</strain>
    </source>
</reference>
<dbReference type="Proteomes" id="UP000030744">
    <property type="component" value="Unassembled WGS sequence"/>
</dbReference>
<dbReference type="EMBL" id="HG687705">
    <property type="protein sequence ID" value="CDJ35095.1"/>
    <property type="molecule type" value="Genomic_DNA"/>
</dbReference>
<name>U6KAN5_9EIME</name>
<reference evidence="1" key="1">
    <citation type="submission" date="2013-10" db="EMBL/GenBank/DDBJ databases">
        <title>Genomic analysis of the causative agents of coccidiosis in chickens.</title>
        <authorList>
            <person name="Reid A.J."/>
            <person name="Blake D."/>
            <person name="Billington K."/>
            <person name="Browne H."/>
            <person name="Dunn M."/>
            <person name="Hung S."/>
            <person name="Kawahara F."/>
            <person name="Miranda-Saavedra D."/>
            <person name="Mourier T."/>
            <person name="Nagra H."/>
            <person name="Otto T.D."/>
            <person name="Rawlings N."/>
            <person name="Sanchez A."/>
            <person name="Sanders M."/>
            <person name="Subramaniam C."/>
            <person name="Tay Y."/>
            <person name="Dear P."/>
            <person name="Doerig C."/>
            <person name="Gruber A."/>
            <person name="Parkinson J."/>
            <person name="Shirley M."/>
            <person name="Wan K.L."/>
            <person name="Berriman M."/>
            <person name="Tomley F."/>
            <person name="Pain A."/>
        </authorList>
    </citation>
    <scope>NUCLEOTIDE SEQUENCE [LARGE SCALE GENOMIC DNA]</scope>
    <source>
        <strain evidence="1">Houghton</strain>
    </source>
</reference>
<organism evidence="1 2">
    <name type="scientific">Eimeria mitis</name>
    <dbReference type="NCBI Taxonomy" id="44415"/>
    <lineage>
        <taxon>Eukaryota</taxon>
        <taxon>Sar</taxon>
        <taxon>Alveolata</taxon>
        <taxon>Apicomplexa</taxon>
        <taxon>Conoidasida</taxon>
        <taxon>Coccidia</taxon>
        <taxon>Eucoccidiorida</taxon>
        <taxon>Eimeriorina</taxon>
        <taxon>Eimeriidae</taxon>
        <taxon>Eimeria</taxon>
    </lineage>
</organism>
<evidence type="ECO:0000313" key="2">
    <source>
        <dbReference type="Proteomes" id="UP000030744"/>
    </source>
</evidence>
<evidence type="ECO:0000313" key="1">
    <source>
        <dbReference type="EMBL" id="CDJ35095.1"/>
    </source>
</evidence>
<proteinExistence type="predicted"/>
<dbReference type="AlphaFoldDB" id="U6KAN5"/>
<dbReference type="GeneID" id="25383610"/>
<dbReference type="PROSITE" id="PS51257">
    <property type="entry name" value="PROKAR_LIPOPROTEIN"/>
    <property type="match status" value="1"/>
</dbReference>
<dbReference type="VEuPathDB" id="ToxoDB:EMH_0095190"/>